<evidence type="ECO:0000313" key="2">
    <source>
        <dbReference type="Proteomes" id="UP001600165"/>
    </source>
</evidence>
<organism evidence="1 2">
    <name type="scientific">Almyronema epifaneia S1</name>
    <dbReference type="NCBI Taxonomy" id="2991925"/>
    <lineage>
        <taxon>Bacteria</taxon>
        <taxon>Bacillati</taxon>
        <taxon>Cyanobacteriota</taxon>
        <taxon>Cyanophyceae</taxon>
        <taxon>Nodosilineales</taxon>
        <taxon>Nodosilineaceae</taxon>
        <taxon>Almyronema</taxon>
        <taxon>Almyronema epifaneia</taxon>
    </lineage>
</organism>
<dbReference type="EMBL" id="JBHZOL010000071">
    <property type="protein sequence ID" value="MFE4106811.1"/>
    <property type="molecule type" value="Genomic_DNA"/>
</dbReference>
<evidence type="ECO:0000313" key="1">
    <source>
        <dbReference type="EMBL" id="MFE4106811.1"/>
    </source>
</evidence>
<reference evidence="1 2" key="1">
    <citation type="submission" date="2024-10" db="EMBL/GenBank/DDBJ databases">
        <authorList>
            <person name="Ratan Roy A."/>
            <person name="Morales Sandoval P.H."/>
            <person name="De Los Santos Villalobos S."/>
            <person name="Chakraborty S."/>
            <person name="Mukherjee J."/>
        </authorList>
    </citation>
    <scope>NUCLEOTIDE SEQUENCE [LARGE SCALE GENOMIC DNA]</scope>
    <source>
        <strain evidence="1 2">S1</strain>
    </source>
</reference>
<sequence length="75" mass="7954">MQQPSANVPSSVLQGCVVEATHVADDAIEIQQAQLLRDGTFLIQWQEGNHIEGSCQVDGQGNVIAIASAKLPQAQ</sequence>
<dbReference type="RefSeq" id="WP_377964913.1">
    <property type="nucleotide sequence ID" value="NZ_JBHZOL010000071.1"/>
</dbReference>
<dbReference type="Proteomes" id="UP001600165">
    <property type="component" value="Unassembled WGS sequence"/>
</dbReference>
<accession>A0ABW6IF89</accession>
<proteinExistence type="predicted"/>
<gene>
    <name evidence="1" type="ORF">ACFVKH_11020</name>
</gene>
<comment type="caution">
    <text evidence="1">The sequence shown here is derived from an EMBL/GenBank/DDBJ whole genome shotgun (WGS) entry which is preliminary data.</text>
</comment>
<name>A0ABW6IF89_9CYAN</name>
<protein>
    <submittedName>
        <fullName evidence="1">Uncharacterized protein</fullName>
    </submittedName>
</protein>
<keyword evidence="2" id="KW-1185">Reference proteome</keyword>